<dbReference type="GO" id="GO:0000287">
    <property type="term" value="F:magnesium ion binding"/>
    <property type="evidence" value="ECO:0007669"/>
    <property type="project" value="TreeGrafter"/>
</dbReference>
<dbReference type="PANTHER" id="PTHR10000">
    <property type="entry name" value="PHOSPHOSERINE PHOSPHATASE"/>
    <property type="match status" value="1"/>
</dbReference>
<evidence type="ECO:0000313" key="1">
    <source>
        <dbReference type="EMBL" id="EUJ38916.1"/>
    </source>
</evidence>
<dbReference type="NCBIfam" id="TIGR01484">
    <property type="entry name" value="HAD-SF-IIB"/>
    <property type="match status" value="1"/>
</dbReference>
<keyword evidence="1" id="KW-0378">Hydrolase</keyword>
<dbReference type="Gene3D" id="3.40.50.1000">
    <property type="entry name" value="HAD superfamily/HAD-like"/>
    <property type="match status" value="1"/>
</dbReference>
<dbReference type="InterPro" id="IPR036412">
    <property type="entry name" value="HAD-like_sf"/>
</dbReference>
<dbReference type="SUPFAM" id="SSF56784">
    <property type="entry name" value="HAD-like"/>
    <property type="match status" value="1"/>
</dbReference>
<dbReference type="InterPro" id="IPR023214">
    <property type="entry name" value="HAD_sf"/>
</dbReference>
<proteinExistence type="predicted"/>
<organism evidence="1 2">
    <name type="scientific">Brochothrix campestris FSL F6-1037</name>
    <dbReference type="NCBI Taxonomy" id="1265861"/>
    <lineage>
        <taxon>Bacteria</taxon>
        <taxon>Bacillati</taxon>
        <taxon>Bacillota</taxon>
        <taxon>Bacilli</taxon>
        <taxon>Bacillales</taxon>
        <taxon>Listeriaceae</taxon>
        <taxon>Brochothrix</taxon>
    </lineage>
</organism>
<comment type="caution">
    <text evidence="1">The sequence shown here is derived from an EMBL/GenBank/DDBJ whole genome shotgun (WGS) entry which is preliminary data.</text>
</comment>
<reference evidence="1 2" key="1">
    <citation type="submission" date="2012-12" db="EMBL/GenBank/DDBJ databases">
        <title>Novel taxa of Listeriaceae from agricultural environments in the United States.</title>
        <authorList>
            <person name="den Bakker H.C."/>
            <person name="Allred A."/>
            <person name="Warchocki S."/>
            <person name="Wright E.M."/>
            <person name="Burrell A."/>
            <person name="Nightingale K.K."/>
            <person name="Kephart D."/>
            <person name="Wiedmann M."/>
        </authorList>
    </citation>
    <scope>NUCLEOTIDE SEQUENCE [LARGE SCALE GENOMIC DNA]</scope>
    <source>
        <strain evidence="1 2">FSL F6-1037</strain>
    </source>
</reference>
<keyword evidence="2" id="KW-1185">Reference proteome</keyword>
<gene>
    <name evidence="1" type="ORF">BCAMP_08390</name>
</gene>
<dbReference type="NCBIfam" id="TIGR00099">
    <property type="entry name" value="Cof-subfamily"/>
    <property type="match status" value="1"/>
</dbReference>
<evidence type="ECO:0000313" key="2">
    <source>
        <dbReference type="Proteomes" id="UP000019243"/>
    </source>
</evidence>
<dbReference type="PANTHER" id="PTHR10000:SF55">
    <property type="entry name" value="5-AMINO-6-(5-PHOSPHO-D-RIBITYLAMINO)URACIL PHOSPHATASE YCSE"/>
    <property type="match status" value="1"/>
</dbReference>
<dbReference type="Pfam" id="PF08282">
    <property type="entry name" value="Hydrolase_3"/>
    <property type="match status" value="1"/>
</dbReference>
<name>W7CT02_9LIST</name>
<dbReference type="InterPro" id="IPR006379">
    <property type="entry name" value="HAD-SF_hydro_IIB"/>
</dbReference>
<dbReference type="Proteomes" id="UP000019243">
    <property type="component" value="Unassembled WGS sequence"/>
</dbReference>
<sequence>MIQLIATDMDGTLLGNDAKITQANAQAIKAAQTKGCQVVVATGRDYASASELIAAQNLNDVQLICLNGAQTRSAKGDLLEEITFPIADILSVYHALKDEKVIFQVYTSTDVYGENRDETIALLSEYFLSINEQLQTEDAIAMSTEFTDQHIPHFVDDFEVFLNSYTAESFLKIIVSGYRKDLIDYLTPKLAHLDAIAISASGGNNIEITHKDAQKGIALRQLAQKSNIALNNVMAIGDNLNDLSMLSVVGHPIAMGNAVTTVKETAKYTTKHNYDSGVAHAITKFVLN</sequence>
<dbReference type="AlphaFoldDB" id="W7CT02"/>
<accession>W7CT02</accession>
<dbReference type="EMBL" id="AODH01000033">
    <property type="protein sequence ID" value="EUJ38916.1"/>
    <property type="molecule type" value="Genomic_DNA"/>
</dbReference>
<protein>
    <submittedName>
        <fullName evidence="1">Cof-like hydrolase family protein</fullName>
    </submittedName>
</protein>
<dbReference type="STRING" id="1265861.BCAMP_08390"/>
<dbReference type="SFLD" id="SFLDS00003">
    <property type="entry name" value="Haloacid_Dehalogenase"/>
    <property type="match status" value="1"/>
</dbReference>
<dbReference type="InterPro" id="IPR000150">
    <property type="entry name" value="Cof"/>
</dbReference>
<dbReference type="GO" id="GO:0016791">
    <property type="term" value="F:phosphatase activity"/>
    <property type="evidence" value="ECO:0007669"/>
    <property type="project" value="TreeGrafter"/>
</dbReference>
<dbReference type="PROSITE" id="PS01229">
    <property type="entry name" value="COF_2"/>
    <property type="match status" value="1"/>
</dbReference>
<dbReference type="SFLD" id="SFLDG01140">
    <property type="entry name" value="C2.B:_Phosphomannomutase_and_P"/>
    <property type="match status" value="1"/>
</dbReference>
<dbReference type="GO" id="GO:0005829">
    <property type="term" value="C:cytosol"/>
    <property type="evidence" value="ECO:0007669"/>
    <property type="project" value="TreeGrafter"/>
</dbReference>
<dbReference type="Gene3D" id="3.30.1240.10">
    <property type="match status" value="1"/>
</dbReference>
<dbReference type="CDD" id="cd07516">
    <property type="entry name" value="HAD_Pase"/>
    <property type="match status" value="1"/>
</dbReference>
<dbReference type="RefSeq" id="WP_035314885.1">
    <property type="nucleotide sequence ID" value="NZ_AODH01000033.1"/>
</dbReference>
<dbReference type="PATRIC" id="fig|1265861.3.peg.1649"/>